<dbReference type="InterPro" id="IPR040456">
    <property type="entry name" value="RNase_H2_suB"/>
</dbReference>
<dbReference type="GO" id="GO:0005654">
    <property type="term" value="C:nucleoplasm"/>
    <property type="evidence" value="ECO:0007669"/>
    <property type="project" value="TreeGrafter"/>
</dbReference>
<dbReference type="Proteomes" id="UP000886523">
    <property type="component" value="Unassembled WGS sequence"/>
</dbReference>
<evidence type="ECO:0000256" key="2">
    <source>
        <dbReference type="ARBA" id="ARBA00019062"/>
    </source>
</evidence>
<gene>
    <name evidence="9" type="ORF">BS47DRAFT_1358345</name>
</gene>
<reference evidence="9" key="1">
    <citation type="journal article" date="2020" name="Nat. Commun.">
        <title>Large-scale genome sequencing of mycorrhizal fungi provides insights into the early evolution of symbiotic traits.</title>
        <authorList>
            <person name="Miyauchi S."/>
            <person name="Kiss E."/>
            <person name="Kuo A."/>
            <person name="Drula E."/>
            <person name="Kohler A."/>
            <person name="Sanchez-Garcia M."/>
            <person name="Morin E."/>
            <person name="Andreopoulos B."/>
            <person name="Barry K.W."/>
            <person name="Bonito G."/>
            <person name="Buee M."/>
            <person name="Carver A."/>
            <person name="Chen C."/>
            <person name="Cichocki N."/>
            <person name="Clum A."/>
            <person name="Culley D."/>
            <person name="Crous P.W."/>
            <person name="Fauchery L."/>
            <person name="Girlanda M."/>
            <person name="Hayes R.D."/>
            <person name="Keri Z."/>
            <person name="LaButti K."/>
            <person name="Lipzen A."/>
            <person name="Lombard V."/>
            <person name="Magnuson J."/>
            <person name="Maillard F."/>
            <person name="Murat C."/>
            <person name="Nolan M."/>
            <person name="Ohm R.A."/>
            <person name="Pangilinan J."/>
            <person name="Pereira M.F."/>
            <person name="Perotto S."/>
            <person name="Peter M."/>
            <person name="Pfister S."/>
            <person name="Riley R."/>
            <person name="Sitrit Y."/>
            <person name="Stielow J.B."/>
            <person name="Szollosi G."/>
            <person name="Zifcakova L."/>
            <person name="Stursova M."/>
            <person name="Spatafora J.W."/>
            <person name="Tedersoo L."/>
            <person name="Vaario L.M."/>
            <person name="Yamada A."/>
            <person name="Yan M."/>
            <person name="Wang P."/>
            <person name="Xu J."/>
            <person name="Bruns T."/>
            <person name="Baldrian P."/>
            <person name="Vilgalys R."/>
            <person name="Dunand C."/>
            <person name="Henrissat B."/>
            <person name="Grigoriev I.V."/>
            <person name="Hibbett D."/>
            <person name="Nagy L.G."/>
            <person name="Martin F.M."/>
        </authorList>
    </citation>
    <scope>NUCLEOTIDE SEQUENCE</scope>
    <source>
        <strain evidence="9">UP504</strain>
    </source>
</reference>
<evidence type="ECO:0000313" key="10">
    <source>
        <dbReference type="Proteomes" id="UP000886523"/>
    </source>
</evidence>
<dbReference type="Gene3D" id="2.20.25.530">
    <property type="match status" value="1"/>
</dbReference>
<feature type="domain" description="Rnh202 triple barrel" evidence="8">
    <location>
        <begin position="31"/>
        <end position="68"/>
    </location>
</feature>
<evidence type="ECO:0000256" key="4">
    <source>
        <dbReference type="ARBA" id="ARBA00024778"/>
    </source>
</evidence>
<feature type="domain" description="Ribonuclease H2 subunit B wHTH" evidence="7">
    <location>
        <begin position="71"/>
        <end position="284"/>
    </location>
</feature>
<dbReference type="EMBL" id="MU128919">
    <property type="protein sequence ID" value="KAF9519215.1"/>
    <property type="molecule type" value="Genomic_DNA"/>
</dbReference>
<proteinExistence type="predicted"/>
<feature type="compositionally biased region" description="Low complexity" evidence="6">
    <location>
        <begin position="316"/>
        <end position="327"/>
    </location>
</feature>
<dbReference type="GO" id="GO:0006401">
    <property type="term" value="P:RNA catabolic process"/>
    <property type="evidence" value="ECO:0007669"/>
    <property type="project" value="TreeGrafter"/>
</dbReference>
<organism evidence="9 10">
    <name type="scientific">Hydnum rufescens UP504</name>
    <dbReference type="NCBI Taxonomy" id="1448309"/>
    <lineage>
        <taxon>Eukaryota</taxon>
        <taxon>Fungi</taxon>
        <taxon>Dikarya</taxon>
        <taxon>Basidiomycota</taxon>
        <taxon>Agaricomycotina</taxon>
        <taxon>Agaricomycetes</taxon>
        <taxon>Cantharellales</taxon>
        <taxon>Hydnaceae</taxon>
        <taxon>Hydnum</taxon>
    </lineage>
</organism>
<dbReference type="OrthoDB" id="29098at2759"/>
<keyword evidence="10" id="KW-1185">Reference proteome</keyword>
<feature type="region of interest" description="Disordered" evidence="6">
    <location>
        <begin position="117"/>
        <end position="142"/>
    </location>
</feature>
<name>A0A9P6B816_9AGAM</name>
<evidence type="ECO:0000256" key="5">
    <source>
        <dbReference type="ARBA" id="ARBA00033464"/>
    </source>
</evidence>
<evidence type="ECO:0000256" key="3">
    <source>
        <dbReference type="ARBA" id="ARBA00023242"/>
    </source>
</evidence>
<accession>A0A9P6B816</accession>
<protein>
    <recommendedName>
        <fullName evidence="2">Ribonuclease H2 subunit B</fullName>
    </recommendedName>
    <alternativeName>
        <fullName evidence="5">Ribonuclease HI subunit B</fullName>
    </alternativeName>
</protein>
<dbReference type="Pfam" id="PF17745">
    <property type="entry name" value="Ydr279_N"/>
    <property type="match status" value="1"/>
</dbReference>
<comment type="caution">
    <text evidence="9">The sequence shown here is derived from an EMBL/GenBank/DDBJ whole genome shotgun (WGS) entry which is preliminary data.</text>
</comment>
<dbReference type="PANTHER" id="PTHR13383">
    <property type="entry name" value="RIBONUCLEASE H2 SUBUNIT B"/>
    <property type="match status" value="1"/>
</dbReference>
<sequence>MLDAYGVSILGLPSLFLPSNVGPLNNNPENEKSQLLEVQHIAPDTNRSWFLEDHVVSDGKMVLLTPIDPVFVLIPILRATLPSNPTEPSGTSTTRFRTIDDLFEEASTKLVADSLPREPSFNIHHDSPVRKSRQNSVKGKERDDRPLLAADIMSLAGLECVKRALRSICDTKDVTGDIAVYRYSEPMLMNLLRAKVARLEAPEVFHTFRILARGLARSGLDNVNDSGVLDSSAAAGDTTRKMKLEALAAYIRVGLVLLTLAAARQKAACDLVSQYLPPDLYSRLLQSYDFTALDEHTNSSKIEDLAPEPGPKKKAAGTAKGNEAAGGKKVKAGSRGVEALKKADTAGMSKLSTFFKKKEEVKG</sequence>
<comment type="function">
    <text evidence="4">Non catalytic subunit of RNase H2, an endonuclease that specifically degrades the RNA of RNA:DNA hybrids. Participates in DNA replication, possibly by mediating the removal of lagging-strand Okazaki fragment RNA primers during DNA replication. Mediates the excision of single ribonucleotides from DNA:RNA duplexes.</text>
</comment>
<dbReference type="Gene3D" id="1.10.20.120">
    <property type="match status" value="1"/>
</dbReference>
<keyword evidence="3" id="KW-0539">Nucleus</keyword>
<evidence type="ECO:0000256" key="1">
    <source>
        <dbReference type="ARBA" id="ARBA00004123"/>
    </source>
</evidence>
<dbReference type="PANTHER" id="PTHR13383:SF11">
    <property type="entry name" value="RIBONUCLEASE H2 SUBUNIT B"/>
    <property type="match status" value="1"/>
</dbReference>
<dbReference type="Pfam" id="PF09468">
    <property type="entry name" value="RNase_H2-Ydr279"/>
    <property type="match status" value="1"/>
</dbReference>
<evidence type="ECO:0000256" key="6">
    <source>
        <dbReference type="SAM" id="MobiDB-lite"/>
    </source>
</evidence>
<dbReference type="InterPro" id="IPR041195">
    <property type="entry name" value="Rnh202_N"/>
</dbReference>
<comment type="subcellular location">
    <subcellularLocation>
        <location evidence="1">Nucleus</location>
    </subcellularLocation>
</comment>
<dbReference type="GO" id="GO:0032299">
    <property type="term" value="C:ribonuclease H2 complex"/>
    <property type="evidence" value="ECO:0007669"/>
    <property type="project" value="InterPro"/>
</dbReference>
<dbReference type="AlphaFoldDB" id="A0A9P6B816"/>
<evidence type="ECO:0000313" key="9">
    <source>
        <dbReference type="EMBL" id="KAF9519215.1"/>
    </source>
</evidence>
<dbReference type="InterPro" id="IPR019024">
    <property type="entry name" value="RNase_H2_suB_wHTH"/>
</dbReference>
<evidence type="ECO:0000259" key="7">
    <source>
        <dbReference type="Pfam" id="PF09468"/>
    </source>
</evidence>
<evidence type="ECO:0000259" key="8">
    <source>
        <dbReference type="Pfam" id="PF17745"/>
    </source>
</evidence>
<feature type="region of interest" description="Disordered" evidence="6">
    <location>
        <begin position="299"/>
        <end position="334"/>
    </location>
</feature>